<organism evidence="2 3">
    <name type="scientific">Anisakis simplex</name>
    <name type="common">Herring worm</name>
    <dbReference type="NCBI Taxonomy" id="6269"/>
    <lineage>
        <taxon>Eukaryota</taxon>
        <taxon>Metazoa</taxon>
        <taxon>Ecdysozoa</taxon>
        <taxon>Nematoda</taxon>
        <taxon>Chromadorea</taxon>
        <taxon>Rhabditida</taxon>
        <taxon>Spirurina</taxon>
        <taxon>Ascaridomorpha</taxon>
        <taxon>Ascaridoidea</taxon>
        <taxon>Anisakidae</taxon>
        <taxon>Anisakis</taxon>
        <taxon>Anisakis simplex complex</taxon>
    </lineage>
</organism>
<dbReference type="AlphaFoldDB" id="A0A3P6U3S0"/>
<evidence type="ECO:0000256" key="1">
    <source>
        <dbReference type="SAM" id="MobiDB-lite"/>
    </source>
</evidence>
<feature type="region of interest" description="Disordered" evidence="1">
    <location>
        <begin position="65"/>
        <end position="96"/>
    </location>
</feature>
<accession>A0A3P6U3S0</accession>
<protein>
    <submittedName>
        <fullName evidence="2">Uncharacterized protein</fullName>
    </submittedName>
</protein>
<keyword evidence="3" id="KW-1185">Reference proteome</keyword>
<name>A0A3P6U3S0_ANISI</name>
<feature type="compositionally biased region" description="Polar residues" evidence="1">
    <location>
        <begin position="65"/>
        <end position="89"/>
    </location>
</feature>
<proteinExistence type="predicted"/>
<sequence length="105" mass="11297">MKFTRHENKYLTLGRAAIQRQRSRGADILLSETIASSAPAPPPSTAVELPIKGPYKIRRKGQPTITVNADGTPVTQTASTENSNPNTAARKTAGTDDLLARLNEL</sequence>
<evidence type="ECO:0000313" key="3">
    <source>
        <dbReference type="Proteomes" id="UP000267096"/>
    </source>
</evidence>
<reference evidence="2 3" key="1">
    <citation type="submission" date="2018-11" db="EMBL/GenBank/DDBJ databases">
        <authorList>
            <consortium name="Pathogen Informatics"/>
        </authorList>
    </citation>
    <scope>NUCLEOTIDE SEQUENCE [LARGE SCALE GENOMIC DNA]</scope>
</reference>
<evidence type="ECO:0000313" key="2">
    <source>
        <dbReference type="EMBL" id="VDK72754.1"/>
    </source>
</evidence>
<dbReference type="EMBL" id="UYRR01038157">
    <property type="protein sequence ID" value="VDK72754.1"/>
    <property type="molecule type" value="Genomic_DNA"/>
</dbReference>
<dbReference type="Proteomes" id="UP000267096">
    <property type="component" value="Unassembled WGS sequence"/>
</dbReference>
<gene>
    <name evidence="2" type="ORF">ASIM_LOCUS19871</name>
</gene>